<sequence length="86" mass="10123">MFESYHTLTDRKANRIWEQVVLQDKGGFILRRKTTDDEELSTLAPFPMVGNRFILMDYEETKKSPITITRIVGRGMDATYFYVIQK</sequence>
<reference evidence="1" key="1">
    <citation type="submission" date="2021-05" db="EMBL/GenBank/DDBJ databases">
        <title>Complete genome sequence of the cellulolytic planctomycete Telmatocola sphagniphila SP2T and characterization of the first cellulase from planctomycetes.</title>
        <authorList>
            <person name="Rakitin A.L."/>
            <person name="Beletsky A.V."/>
            <person name="Naumoff D.G."/>
            <person name="Kulichevskaya I.S."/>
            <person name="Mardanov A.V."/>
            <person name="Ravin N.V."/>
            <person name="Dedysh S.N."/>
        </authorList>
    </citation>
    <scope>NUCLEOTIDE SEQUENCE</scope>
    <source>
        <strain evidence="1">SP2T</strain>
    </source>
</reference>
<keyword evidence="2" id="KW-1185">Reference proteome</keyword>
<evidence type="ECO:0000313" key="1">
    <source>
        <dbReference type="EMBL" id="QVL34286.1"/>
    </source>
</evidence>
<evidence type="ECO:0000313" key="2">
    <source>
        <dbReference type="Proteomes" id="UP000676194"/>
    </source>
</evidence>
<organism evidence="1 2">
    <name type="scientific">Telmatocola sphagniphila</name>
    <dbReference type="NCBI Taxonomy" id="1123043"/>
    <lineage>
        <taxon>Bacteria</taxon>
        <taxon>Pseudomonadati</taxon>
        <taxon>Planctomycetota</taxon>
        <taxon>Planctomycetia</taxon>
        <taxon>Gemmatales</taxon>
        <taxon>Gemmataceae</taxon>
    </lineage>
</organism>
<name>A0A8E6F098_9BACT</name>
<accession>A0A8E6F098</accession>
<dbReference type="Proteomes" id="UP000676194">
    <property type="component" value="Chromosome"/>
</dbReference>
<dbReference type="KEGG" id="tsph:KIH39_10370"/>
<dbReference type="AlphaFoldDB" id="A0A8E6F098"/>
<dbReference type="RefSeq" id="WP_213499256.1">
    <property type="nucleotide sequence ID" value="NZ_CP074694.1"/>
</dbReference>
<proteinExistence type="predicted"/>
<protein>
    <submittedName>
        <fullName evidence="1">Uncharacterized protein</fullName>
    </submittedName>
</protein>
<dbReference type="EMBL" id="CP074694">
    <property type="protein sequence ID" value="QVL34286.1"/>
    <property type="molecule type" value="Genomic_DNA"/>
</dbReference>
<gene>
    <name evidence="1" type="ORF">KIH39_10370</name>
</gene>